<sequence>MENFDIAESMKKSFIAGAGIALIQDGRISRKAGFGVLERGQEERVTADTVFNACSISKFAAAMLAMRLVSEDVLALDEDVNRRLKSWRVPANGFTQPVTLRLLLSHQSGIKDPGGSFMELDFFRSAPSIIEILKGTTRYCPEPVHLQYEPGTEFHYSDAGYCVLEQLIQDVTGVAYEELLKSKVLKPLGMDCSTLNVLDAHAAAGHNREGSVLEEKYPVYPYPAAAGLWASADNLGKLFTELLDAVNAKSKLSISQNIAEEMIRAQGCSPWTGLGVFVNGEEISSLGWGKGFQSMAVIYPRLGTGAVIMTNTDTGFHQRDGWIGKILERILK</sequence>
<gene>
    <name evidence="2" type="ORF">WCV65_04260</name>
</gene>
<dbReference type="Proteomes" id="UP001377337">
    <property type="component" value="Chromosome"/>
</dbReference>
<dbReference type="Gene3D" id="3.40.710.10">
    <property type="entry name" value="DD-peptidase/beta-lactamase superfamily"/>
    <property type="match status" value="1"/>
</dbReference>
<dbReference type="InterPro" id="IPR050491">
    <property type="entry name" value="AmpC-like"/>
</dbReference>
<feature type="domain" description="Beta-lactamase-related" evidence="1">
    <location>
        <begin position="6"/>
        <end position="317"/>
    </location>
</feature>
<dbReference type="EC" id="3.1.1.103" evidence="2"/>
<accession>A0ABZ2NJB6</accession>
<keyword evidence="2" id="KW-0378">Hydrolase</keyword>
<reference evidence="2 3" key="1">
    <citation type="submission" date="2024-02" db="EMBL/GenBank/DDBJ databases">
        <title>Seven novel Bacillus-like species.</title>
        <authorList>
            <person name="Liu G."/>
        </authorList>
    </citation>
    <scope>NUCLEOTIDE SEQUENCE [LARGE SCALE GENOMIC DNA]</scope>
    <source>
        <strain evidence="2 3">FJAT-52054</strain>
    </source>
</reference>
<proteinExistence type="predicted"/>
<name>A0ABZ2NJB6_9BACI</name>
<dbReference type="InterPro" id="IPR012338">
    <property type="entry name" value="Beta-lactam/transpept-like"/>
</dbReference>
<keyword evidence="3" id="KW-1185">Reference proteome</keyword>
<dbReference type="GO" id="GO:0016787">
    <property type="term" value="F:hydrolase activity"/>
    <property type="evidence" value="ECO:0007669"/>
    <property type="project" value="UniProtKB-KW"/>
</dbReference>
<dbReference type="EMBL" id="CP147407">
    <property type="protein sequence ID" value="WXB97720.1"/>
    <property type="molecule type" value="Genomic_DNA"/>
</dbReference>
<dbReference type="Pfam" id="PF00144">
    <property type="entry name" value="Beta-lactamase"/>
    <property type="match status" value="1"/>
</dbReference>
<dbReference type="SUPFAM" id="SSF56601">
    <property type="entry name" value="beta-lactamase/transpeptidase-like"/>
    <property type="match status" value="1"/>
</dbReference>
<dbReference type="PANTHER" id="PTHR46825:SF12">
    <property type="entry name" value="PENICILLIN-BINDING PROTEIN 4"/>
    <property type="match status" value="1"/>
</dbReference>
<dbReference type="InterPro" id="IPR001466">
    <property type="entry name" value="Beta-lactam-related"/>
</dbReference>
<evidence type="ECO:0000313" key="2">
    <source>
        <dbReference type="EMBL" id="WXB97720.1"/>
    </source>
</evidence>
<evidence type="ECO:0000313" key="3">
    <source>
        <dbReference type="Proteomes" id="UP001377337"/>
    </source>
</evidence>
<dbReference type="RefSeq" id="WP_338780357.1">
    <property type="nucleotide sequence ID" value="NZ_CP147407.1"/>
</dbReference>
<evidence type="ECO:0000259" key="1">
    <source>
        <dbReference type="Pfam" id="PF00144"/>
    </source>
</evidence>
<protein>
    <submittedName>
        <fullName evidence="2">Serine hydrolase domain-containing protein</fullName>
        <ecNumber evidence="2">3.1.1.103</ecNumber>
    </submittedName>
</protein>
<dbReference type="PANTHER" id="PTHR46825">
    <property type="entry name" value="D-ALANYL-D-ALANINE-CARBOXYPEPTIDASE/ENDOPEPTIDASE AMPH"/>
    <property type="match status" value="1"/>
</dbReference>
<organism evidence="2 3">
    <name type="scientific">Metabacillus sediminis</name>
    <dbReference type="NCBI Taxonomy" id="3117746"/>
    <lineage>
        <taxon>Bacteria</taxon>
        <taxon>Bacillati</taxon>
        <taxon>Bacillota</taxon>
        <taxon>Bacilli</taxon>
        <taxon>Bacillales</taxon>
        <taxon>Bacillaceae</taxon>
        <taxon>Metabacillus</taxon>
    </lineage>
</organism>